<reference evidence="9 10" key="1">
    <citation type="submission" date="2020-08" db="EMBL/GenBank/DDBJ databases">
        <title>Sequencing the genomes of 1000 actinobacteria strains.</title>
        <authorList>
            <person name="Klenk H.-P."/>
        </authorList>
    </citation>
    <scope>NUCLEOTIDE SEQUENCE [LARGE SCALE GENOMIC DNA]</scope>
    <source>
        <strain evidence="9 10">DSM 44551</strain>
    </source>
</reference>
<name>A0A7W8QJV3_9ACTN</name>
<accession>A0A7W8QJV3</accession>
<feature type="domain" description="Glycosyl hydrolase family 32 C-terminal" evidence="8">
    <location>
        <begin position="353"/>
        <end position="438"/>
    </location>
</feature>
<comment type="caution">
    <text evidence="9">The sequence shown here is derived from an EMBL/GenBank/DDBJ whole genome shotgun (WGS) entry which is preliminary data.</text>
</comment>
<proteinExistence type="inferred from homology"/>
<dbReference type="InterPro" id="IPR013320">
    <property type="entry name" value="ConA-like_dom_sf"/>
</dbReference>
<sequence length="474" mass="50549">MTADRTSPRLHVRPAAGQWCNDPNGPLFHDGRYHLFFQHNPERPVWGGIHWGHASSADLLDWEDHGIALAPTPGTPDSGGAWSGCAVVEDGVPTAVYTGMARTDGIGSVMLARATDPAVTAFKADPEPVVPGPPPGLDLIAFRDPYLFTHAGARWAAIGAGHRGGRPDVLLYRVDTLTDWTYAGSLLDAADPVAARIAGPAAAWECPALFPADPARTGPGDPWILLLSLWTDDITYTTVQLTGALRPDGEGLRFAPERGGPLDHGRDFYAATALVEPDRVLVWGWSWESRTEQESVAAGWAGCLTHPREVGLHPDGGLRIAPARELTGLRGRPLPAGAPLPPAYEIELRAEAALPDTEIAVRLGDDVVLRATPTRGLLELDRSGAPATSTHPLPRADRAVATGPAGPGLRLRVLVDGPLIEVFWNDRAALTEKVHPAPRGRWRAETVRGKARTDALAWTCATAPDRGRPSAPDA</sequence>
<evidence type="ECO:0000256" key="4">
    <source>
        <dbReference type="ARBA" id="ARBA00023295"/>
    </source>
</evidence>
<dbReference type="GO" id="GO:0005975">
    <property type="term" value="P:carbohydrate metabolic process"/>
    <property type="evidence" value="ECO:0007669"/>
    <property type="project" value="InterPro"/>
</dbReference>
<keyword evidence="4 5" id="KW-0326">Glycosidase</keyword>
<organism evidence="9 10">
    <name type="scientific">Nocardiopsis composta</name>
    <dbReference type="NCBI Taxonomy" id="157465"/>
    <lineage>
        <taxon>Bacteria</taxon>
        <taxon>Bacillati</taxon>
        <taxon>Actinomycetota</taxon>
        <taxon>Actinomycetes</taxon>
        <taxon>Streptosporangiales</taxon>
        <taxon>Nocardiopsidaceae</taxon>
        <taxon>Nocardiopsis</taxon>
    </lineage>
</organism>
<evidence type="ECO:0000256" key="1">
    <source>
        <dbReference type="ARBA" id="ARBA00009902"/>
    </source>
</evidence>
<dbReference type="EMBL" id="JACHDB010000001">
    <property type="protein sequence ID" value="MBB5431100.1"/>
    <property type="molecule type" value="Genomic_DNA"/>
</dbReference>
<dbReference type="Gene3D" id="2.115.10.20">
    <property type="entry name" value="Glycosyl hydrolase domain, family 43"/>
    <property type="match status" value="1"/>
</dbReference>
<dbReference type="InterPro" id="IPR051214">
    <property type="entry name" value="GH32_Enzymes"/>
</dbReference>
<evidence type="ECO:0000313" key="9">
    <source>
        <dbReference type="EMBL" id="MBB5431100.1"/>
    </source>
</evidence>
<keyword evidence="10" id="KW-1185">Reference proteome</keyword>
<dbReference type="SMART" id="SM00640">
    <property type="entry name" value="Glyco_32"/>
    <property type="match status" value="1"/>
</dbReference>
<keyword evidence="3 5" id="KW-0378">Hydrolase</keyword>
<evidence type="ECO:0000259" key="7">
    <source>
        <dbReference type="Pfam" id="PF00251"/>
    </source>
</evidence>
<dbReference type="InterPro" id="IPR013148">
    <property type="entry name" value="Glyco_hydro_32_N"/>
</dbReference>
<evidence type="ECO:0000256" key="2">
    <source>
        <dbReference type="ARBA" id="ARBA00012758"/>
    </source>
</evidence>
<dbReference type="InterPro" id="IPR001362">
    <property type="entry name" value="Glyco_hydro_32"/>
</dbReference>
<dbReference type="Proteomes" id="UP000572635">
    <property type="component" value="Unassembled WGS sequence"/>
</dbReference>
<dbReference type="Pfam" id="PF08244">
    <property type="entry name" value="Glyco_hydro_32C"/>
    <property type="match status" value="1"/>
</dbReference>
<dbReference type="CDD" id="cd08996">
    <property type="entry name" value="GH32_FFase"/>
    <property type="match status" value="1"/>
</dbReference>
<feature type="region of interest" description="Disordered" evidence="6">
    <location>
        <begin position="380"/>
        <end position="401"/>
    </location>
</feature>
<dbReference type="EC" id="3.2.1.26" evidence="2"/>
<feature type="domain" description="Glycosyl hydrolase family 32 N-terminal" evidence="7">
    <location>
        <begin position="11"/>
        <end position="314"/>
    </location>
</feature>
<dbReference type="PANTHER" id="PTHR43101:SF1">
    <property type="entry name" value="BETA-FRUCTOSIDASE"/>
    <property type="match status" value="1"/>
</dbReference>
<dbReference type="PANTHER" id="PTHR43101">
    <property type="entry name" value="BETA-FRUCTOSIDASE"/>
    <property type="match status" value="1"/>
</dbReference>
<evidence type="ECO:0000256" key="3">
    <source>
        <dbReference type="ARBA" id="ARBA00022801"/>
    </source>
</evidence>
<evidence type="ECO:0000256" key="5">
    <source>
        <dbReference type="RuleBase" id="RU362110"/>
    </source>
</evidence>
<dbReference type="Pfam" id="PF00251">
    <property type="entry name" value="Glyco_hydro_32N"/>
    <property type="match status" value="1"/>
</dbReference>
<dbReference type="SUPFAM" id="SSF75005">
    <property type="entry name" value="Arabinanase/levansucrase/invertase"/>
    <property type="match status" value="1"/>
</dbReference>
<evidence type="ECO:0000256" key="6">
    <source>
        <dbReference type="SAM" id="MobiDB-lite"/>
    </source>
</evidence>
<protein>
    <recommendedName>
        <fullName evidence="2">beta-fructofuranosidase</fullName>
        <ecNumber evidence="2">3.2.1.26</ecNumber>
    </recommendedName>
</protein>
<evidence type="ECO:0000259" key="8">
    <source>
        <dbReference type="Pfam" id="PF08244"/>
    </source>
</evidence>
<gene>
    <name evidence="9" type="ORF">HDA36_001184</name>
</gene>
<dbReference type="RefSeq" id="WP_312893503.1">
    <property type="nucleotide sequence ID" value="NZ_BAAAJD010000133.1"/>
</dbReference>
<dbReference type="Gene3D" id="2.60.120.560">
    <property type="entry name" value="Exo-inulinase, domain 1"/>
    <property type="match status" value="1"/>
</dbReference>
<dbReference type="InterPro" id="IPR013189">
    <property type="entry name" value="Glyco_hydro_32_C"/>
</dbReference>
<dbReference type="SUPFAM" id="SSF49899">
    <property type="entry name" value="Concanavalin A-like lectins/glucanases"/>
    <property type="match status" value="1"/>
</dbReference>
<dbReference type="GO" id="GO:0004564">
    <property type="term" value="F:beta-fructofuranosidase activity"/>
    <property type="evidence" value="ECO:0007669"/>
    <property type="project" value="UniProtKB-EC"/>
</dbReference>
<dbReference type="AlphaFoldDB" id="A0A7W8QJV3"/>
<dbReference type="InterPro" id="IPR023296">
    <property type="entry name" value="Glyco_hydro_beta-prop_sf"/>
</dbReference>
<evidence type="ECO:0000313" key="10">
    <source>
        <dbReference type="Proteomes" id="UP000572635"/>
    </source>
</evidence>
<comment type="similarity">
    <text evidence="1 5">Belongs to the glycosyl hydrolase 32 family.</text>
</comment>